<sequence length="103" mass="11203">MLALERAARASSGKVGGRLNDFVLPVLLFSSIRFVVIVLTSSFSSHLPLGARVPRSAWEHCPLPAAAARVGARASFKRAVFVVFSTQPRWKKETGLAIPQFEP</sequence>
<evidence type="ECO:0000313" key="2">
    <source>
        <dbReference type="Proteomes" id="UP001189429"/>
    </source>
</evidence>
<reference evidence="1" key="1">
    <citation type="submission" date="2023-10" db="EMBL/GenBank/DDBJ databases">
        <authorList>
            <person name="Chen Y."/>
            <person name="Shah S."/>
            <person name="Dougan E. K."/>
            <person name="Thang M."/>
            <person name="Chan C."/>
        </authorList>
    </citation>
    <scope>NUCLEOTIDE SEQUENCE [LARGE SCALE GENOMIC DNA]</scope>
</reference>
<dbReference type="Proteomes" id="UP001189429">
    <property type="component" value="Unassembled WGS sequence"/>
</dbReference>
<comment type="caution">
    <text evidence="1">The sequence shown here is derived from an EMBL/GenBank/DDBJ whole genome shotgun (WGS) entry which is preliminary data.</text>
</comment>
<evidence type="ECO:0000313" key="1">
    <source>
        <dbReference type="EMBL" id="CAK0814262.1"/>
    </source>
</evidence>
<gene>
    <name evidence="1" type="ORF">PCOR1329_LOCUS17915</name>
</gene>
<proteinExistence type="predicted"/>
<keyword evidence="2" id="KW-1185">Reference proteome</keyword>
<accession>A0ABN9R798</accession>
<dbReference type="EMBL" id="CAUYUJ010005585">
    <property type="protein sequence ID" value="CAK0814262.1"/>
    <property type="molecule type" value="Genomic_DNA"/>
</dbReference>
<organism evidence="1 2">
    <name type="scientific">Prorocentrum cordatum</name>
    <dbReference type="NCBI Taxonomy" id="2364126"/>
    <lineage>
        <taxon>Eukaryota</taxon>
        <taxon>Sar</taxon>
        <taxon>Alveolata</taxon>
        <taxon>Dinophyceae</taxon>
        <taxon>Prorocentrales</taxon>
        <taxon>Prorocentraceae</taxon>
        <taxon>Prorocentrum</taxon>
    </lineage>
</organism>
<name>A0ABN9R798_9DINO</name>
<protein>
    <submittedName>
        <fullName evidence="1">Uncharacterized protein</fullName>
    </submittedName>
</protein>